<evidence type="ECO:0000313" key="2">
    <source>
        <dbReference type="Proteomes" id="UP001595704"/>
    </source>
</evidence>
<dbReference type="Proteomes" id="UP001595704">
    <property type="component" value="Unassembled WGS sequence"/>
</dbReference>
<proteinExistence type="predicted"/>
<dbReference type="InterPro" id="IPR006522">
    <property type="entry name" value="Phage_virion_morphogenesis"/>
</dbReference>
<sequence length="164" mass="17364">MSGVTIKVNLAGFESVDAALARLNPLQTGTLLEALARLIREQTVDRLIAGGPAPNGSAWKPNLEGRTPILHRSGALARSIDYTVSGSQAIIGSGLIYARIHQQGGKITAKNGKALKFWWQSGGHVNFAVVKSVTMPARPYLGLSASDRAELIAAAVGHIRRLFG</sequence>
<gene>
    <name evidence="1" type="ORF">ACFONL_09220</name>
</gene>
<keyword evidence="2" id="KW-1185">Reference proteome</keyword>
<accession>A0ABV7UG41</accession>
<dbReference type="EMBL" id="JBHRYC010000039">
    <property type="protein sequence ID" value="MFC3637553.1"/>
    <property type="molecule type" value="Genomic_DNA"/>
</dbReference>
<comment type="caution">
    <text evidence="1">The sequence shown here is derived from an EMBL/GenBank/DDBJ whole genome shotgun (WGS) entry which is preliminary data.</text>
</comment>
<dbReference type="Pfam" id="PF05069">
    <property type="entry name" value="Phage_tail_S"/>
    <property type="match status" value="1"/>
</dbReference>
<organism evidence="1 2">
    <name type="scientific">Camelimonas fluminis</name>
    <dbReference type="NCBI Taxonomy" id="1576911"/>
    <lineage>
        <taxon>Bacteria</taxon>
        <taxon>Pseudomonadati</taxon>
        <taxon>Pseudomonadota</taxon>
        <taxon>Alphaproteobacteria</taxon>
        <taxon>Hyphomicrobiales</taxon>
        <taxon>Chelatococcaceae</taxon>
        <taxon>Camelimonas</taxon>
    </lineage>
</organism>
<dbReference type="RefSeq" id="WP_191320680.1">
    <property type="nucleotide sequence ID" value="NZ_BNCG01000022.1"/>
</dbReference>
<name>A0ABV7UG41_9HYPH</name>
<reference evidence="2" key="1">
    <citation type="journal article" date="2019" name="Int. J. Syst. Evol. Microbiol.">
        <title>The Global Catalogue of Microorganisms (GCM) 10K type strain sequencing project: providing services to taxonomists for standard genome sequencing and annotation.</title>
        <authorList>
            <consortium name="The Broad Institute Genomics Platform"/>
            <consortium name="The Broad Institute Genome Sequencing Center for Infectious Disease"/>
            <person name="Wu L."/>
            <person name="Ma J."/>
        </authorList>
    </citation>
    <scope>NUCLEOTIDE SEQUENCE [LARGE SCALE GENOMIC DNA]</scope>
    <source>
        <strain evidence="2">KCTC 42282</strain>
    </source>
</reference>
<evidence type="ECO:0000313" key="1">
    <source>
        <dbReference type="EMBL" id="MFC3637553.1"/>
    </source>
</evidence>
<protein>
    <submittedName>
        <fullName evidence="1">Phage virion morphogenesis protein</fullName>
    </submittedName>
</protein>